<dbReference type="GO" id="GO:0016032">
    <property type="term" value="P:viral process"/>
    <property type="evidence" value="ECO:0007669"/>
    <property type="project" value="InterPro"/>
</dbReference>
<evidence type="ECO:0000256" key="3">
    <source>
        <dbReference type="ARBA" id="ARBA00022833"/>
    </source>
</evidence>
<dbReference type="SUPFAM" id="SSF47943">
    <property type="entry name" value="Retrovirus capsid protein, N-terminal core domain"/>
    <property type="match status" value="1"/>
</dbReference>
<evidence type="ECO:0000256" key="2">
    <source>
        <dbReference type="ARBA" id="ARBA00022771"/>
    </source>
</evidence>
<dbReference type="PROSITE" id="PS50158">
    <property type="entry name" value="ZF_CCHC"/>
    <property type="match status" value="1"/>
</dbReference>
<dbReference type="HOGENOM" id="CLU_785161_0_0_1"/>
<keyword evidence="3" id="KW-0862">Zinc</keyword>
<evidence type="ECO:0000256" key="5">
    <source>
        <dbReference type="SAM" id="MobiDB-lite"/>
    </source>
</evidence>
<dbReference type="AlphaFoldDB" id="M3Z7B6"/>
<keyword evidence="1" id="KW-0479">Metal-binding</keyword>
<evidence type="ECO:0000256" key="1">
    <source>
        <dbReference type="ARBA" id="ARBA00022723"/>
    </source>
</evidence>
<evidence type="ECO:0000256" key="4">
    <source>
        <dbReference type="PROSITE-ProRule" id="PRU00047"/>
    </source>
</evidence>
<dbReference type="Ensembl" id="ENSMPUT00000019759.1">
    <property type="protein sequence ID" value="ENSMPUP00000019479.1"/>
    <property type="gene ID" value="ENSMPUG00000019607.1"/>
</dbReference>
<evidence type="ECO:0000313" key="7">
    <source>
        <dbReference type="Ensembl" id="ENSMPUP00000019479.1"/>
    </source>
</evidence>
<dbReference type="InParanoid" id="M3Z7B6"/>
<protein>
    <recommendedName>
        <fullName evidence="6">CCHC-type domain-containing protein</fullName>
    </recommendedName>
</protein>
<dbReference type="InterPro" id="IPR050195">
    <property type="entry name" value="Primate_lentivir_Gag_pol-like"/>
</dbReference>
<dbReference type="InterPro" id="IPR008916">
    <property type="entry name" value="Retrov_capsid_C"/>
</dbReference>
<dbReference type="GeneTree" id="ENSGT00940000162994"/>
<dbReference type="InterPro" id="IPR008919">
    <property type="entry name" value="Retrov_capsid_N"/>
</dbReference>
<name>M3Z7B6_MUSPF</name>
<dbReference type="GO" id="GO:0008270">
    <property type="term" value="F:zinc ion binding"/>
    <property type="evidence" value="ECO:0007669"/>
    <property type="project" value="UniProtKB-KW"/>
</dbReference>
<dbReference type="InterPro" id="IPR036875">
    <property type="entry name" value="Znf_CCHC_sf"/>
</dbReference>
<feature type="compositionally biased region" description="Basic and acidic residues" evidence="5">
    <location>
        <begin position="1"/>
        <end position="12"/>
    </location>
</feature>
<reference evidence="7" key="1">
    <citation type="submission" date="2024-06" db="UniProtKB">
        <authorList>
            <consortium name="Ensembl"/>
        </authorList>
    </citation>
    <scope>IDENTIFICATION</scope>
</reference>
<dbReference type="Pfam" id="PF00607">
    <property type="entry name" value="Gag_p24"/>
    <property type="match status" value="1"/>
</dbReference>
<dbReference type="InterPro" id="IPR045345">
    <property type="entry name" value="Gag_p24_C"/>
</dbReference>
<dbReference type="SUPFAM" id="SSF47353">
    <property type="entry name" value="Retrovirus capsid dimerization domain-like"/>
    <property type="match status" value="1"/>
</dbReference>
<dbReference type="PANTHER" id="PTHR40389">
    <property type="entry name" value="ENDOGENOUS RETROVIRUS GROUP K MEMBER 24 GAG POLYPROTEIN-RELATED"/>
    <property type="match status" value="1"/>
</dbReference>
<dbReference type="Pfam" id="PF19317">
    <property type="entry name" value="Gag_p24_C"/>
    <property type="match status" value="1"/>
</dbReference>
<evidence type="ECO:0000259" key="6">
    <source>
        <dbReference type="PROSITE" id="PS50158"/>
    </source>
</evidence>
<dbReference type="Gene3D" id="1.10.375.10">
    <property type="entry name" value="Human Immunodeficiency Virus Type 1 Capsid Protein"/>
    <property type="match status" value="1"/>
</dbReference>
<dbReference type="eggNOG" id="KOG0017">
    <property type="taxonomic scope" value="Eukaryota"/>
</dbReference>
<dbReference type="Gene3D" id="4.10.60.10">
    <property type="entry name" value="Zinc finger, CCHC-type"/>
    <property type="match status" value="1"/>
</dbReference>
<sequence length="353" mass="39066">MSGEELEQKVGQKPEPLQSLPTATPRAPPPYNTCMNRDICGCHAPTTESWTTKWKEAGFTSAFPVLEDQNYQRYHQPLDFKLVKQLKEAVMQYGPQAAFTISLVESIAGMNLIPEDWGNLARAALSGGQYLVWKTAWQEHSQDVAWHNAASGNLQWNLDMLMGMGPYVGRNEQLQYNPAVYLQIAASATKAWKTLQGCGDLQGQLSKVIQGSNEAYADFVARLMQTAGRIFGDADTAMPLIKQLAYEQANKWCKEAIRPWKAKDLSTYIKVCRDINDSVIQGQVLASAINQGFQSIQGPQCRNNKGGTEGYYKCGAQGHFKQECPGNKGPNQVTKRPGLCPRCGKGAHWANEC</sequence>
<keyword evidence="2 4" id="KW-0863">Zinc-finger</keyword>
<dbReference type="PANTHER" id="PTHR40389:SF3">
    <property type="entry name" value="IGE-BINDING PROTEIN"/>
    <property type="match status" value="1"/>
</dbReference>
<feature type="domain" description="CCHC-type" evidence="6">
    <location>
        <begin position="312"/>
        <end position="325"/>
    </location>
</feature>
<proteinExistence type="predicted"/>
<dbReference type="Pfam" id="PF14787">
    <property type="entry name" value="zf-CCHC_5"/>
    <property type="match status" value="1"/>
</dbReference>
<accession>M3Z7B6</accession>
<dbReference type="EMBL" id="AEYP01102702">
    <property type="status" value="NOT_ANNOTATED_CDS"/>
    <property type="molecule type" value="Genomic_DNA"/>
</dbReference>
<organism evidence="7">
    <name type="scientific">Mustela putorius furo</name>
    <name type="common">European domestic ferret</name>
    <name type="synonym">Mustela furo</name>
    <dbReference type="NCBI Taxonomy" id="9669"/>
    <lineage>
        <taxon>Eukaryota</taxon>
        <taxon>Metazoa</taxon>
        <taxon>Chordata</taxon>
        <taxon>Craniata</taxon>
        <taxon>Vertebrata</taxon>
        <taxon>Euteleostomi</taxon>
        <taxon>Mammalia</taxon>
        <taxon>Eutheria</taxon>
        <taxon>Laurasiatheria</taxon>
        <taxon>Carnivora</taxon>
        <taxon>Caniformia</taxon>
        <taxon>Musteloidea</taxon>
        <taxon>Mustelidae</taxon>
        <taxon>Mustelinae</taxon>
        <taxon>Mustela</taxon>
    </lineage>
</organism>
<dbReference type="OMA" id="NANANCQ"/>
<feature type="region of interest" description="Disordered" evidence="5">
    <location>
        <begin position="1"/>
        <end position="30"/>
    </location>
</feature>
<dbReference type="SUPFAM" id="SSF57756">
    <property type="entry name" value="Retrovirus zinc finger-like domains"/>
    <property type="match status" value="1"/>
</dbReference>
<dbReference type="InterPro" id="IPR001878">
    <property type="entry name" value="Znf_CCHC"/>
</dbReference>
<dbReference type="GO" id="GO:0003676">
    <property type="term" value="F:nucleic acid binding"/>
    <property type="evidence" value="ECO:0007669"/>
    <property type="project" value="InterPro"/>
</dbReference>
<dbReference type="Gene3D" id="1.10.1200.30">
    <property type="match status" value="1"/>
</dbReference>